<comment type="similarity">
    <text evidence="1">Belongs to the C/M/P thioester hydrolase family.</text>
</comment>
<dbReference type="AlphaFoldDB" id="A0A9W9WAV4"/>
<name>A0A9W9WAV4_9EURO</name>
<dbReference type="OrthoDB" id="68328at2759"/>
<dbReference type="Gene3D" id="2.40.160.210">
    <property type="entry name" value="Acyl-CoA thioesterase, double hotdog domain"/>
    <property type="match status" value="1"/>
</dbReference>
<dbReference type="InterPro" id="IPR029069">
    <property type="entry name" value="HotDog_dom_sf"/>
</dbReference>
<evidence type="ECO:0000313" key="6">
    <source>
        <dbReference type="EMBL" id="KAJ5414130.1"/>
    </source>
</evidence>
<sequence>MHCPLSIIEKQVSTARIPDAKADVFTNISPFWRPGAHGIFGGFAVAQSLSASQQTVPGEFVANSLHGSFIYAGNSKDPVFYHVERLRDGKGFCTRSVRALQGTRPIFICTVSFTKKRNAEKGKENIQHASSMPPGIPVPEDRSTYGDEIKPPFVNRSVGVLDKGGLRRPADKRFHQWIKSNDTLSPSASLQVHQAALAFMSDSYFLAGVPHSHEIWQFVETPISEFHPSPNGLSTSTEKHTEIRRPHLESPEDRAGGESRVSMMVSLDHTIYFHDMENFRADEWLLLGDTERLGRERSRSSPATNVD</sequence>
<dbReference type="GO" id="GO:0047617">
    <property type="term" value="F:fatty acyl-CoA hydrolase activity"/>
    <property type="evidence" value="ECO:0007669"/>
    <property type="project" value="InterPro"/>
</dbReference>
<dbReference type="InterPro" id="IPR003703">
    <property type="entry name" value="Acyl_CoA_thio"/>
</dbReference>
<evidence type="ECO:0000259" key="5">
    <source>
        <dbReference type="Pfam" id="PF20789"/>
    </source>
</evidence>
<protein>
    <recommendedName>
        <fullName evidence="8">Acyl-CoA thioesterase II</fullName>
    </recommendedName>
</protein>
<dbReference type="Pfam" id="PF13622">
    <property type="entry name" value="4HBT_3"/>
    <property type="match status" value="1"/>
</dbReference>
<feature type="domain" description="Acyl-CoA thioesterase-like N-terminal HotDog" evidence="4">
    <location>
        <begin position="31"/>
        <end position="114"/>
    </location>
</feature>
<evidence type="ECO:0000256" key="2">
    <source>
        <dbReference type="ARBA" id="ARBA00022801"/>
    </source>
</evidence>
<evidence type="ECO:0008006" key="8">
    <source>
        <dbReference type="Google" id="ProtNLM"/>
    </source>
</evidence>
<evidence type="ECO:0000313" key="7">
    <source>
        <dbReference type="Proteomes" id="UP001147747"/>
    </source>
</evidence>
<dbReference type="GO" id="GO:0009062">
    <property type="term" value="P:fatty acid catabolic process"/>
    <property type="evidence" value="ECO:0007669"/>
    <property type="project" value="TreeGrafter"/>
</dbReference>
<accession>A0A9W9WAV4</accession>
<evidence type="ECO:0000256" key="1">
    <source>
        <dbReference type="ARBA" id="ARBA00006538"/>
    </source>
</evidence>
<dbReference type="InterPro" id="IPR049449">
    <property type="entry name" value="TesB_ACOT8-like_N"/>
</dbReference>
<evidence type="ECO:0000259" key="4">
    <source>
        <dbReference type="Pfam" id="PF13622"/>
    </source>
</evidence>
<feature type="region of interest" description="Disordered" evidence="3">
    <location>
        <begin position="227"/>
        <end position="259"/>
    </location>
</feature>
<dbReference type="GeneID" id="81364374"/>
<dbReference type="Pfam" id="PF20789">
    <property type="entry name" value="4HBT_3C"/>
    <property type="match status" value="1"/>
</dbReference>
<gene>
    <name evidence="6" type="ORF">N7509_000757</name>
</gene>
<dbReference type="CDD" id="cd03445">
    <property type="entry name" value="Thioesterase_II_repeat2"/>
    <property type="match status" value="1"/>
</dbReference>
<dbReference type="EMBL" id="JAPZBU010000003">
    <property type="protein sequence ID" value="KAJ5414130.1"/>
    <property type="molecule type" value="Genomic_DNA"/>
</dbReference>
<dbReference type="PANTHER" id="PTHR11066">
    <property type="entry name" value="ACYL-COA THIOESTERASE"/>
    <property type="match status" value="1"/>
</dbReference>
<dbReference type="GO" id="GO:0006637">
    <property type="term" value="P:acyl-CoA metabolic process"/>
    <property type="evidence" value="ECO:0007669"/>
    <property type="project" value="InterPro"/>
</dbReference>
<keyword evidence="7" id="KW-1185">Reference proteome</keyword>
<feature type="domain" description="Acyl-CoA thioesterase-like C-terminal" evidence="5">
    <location>
        <begin position="144"/>
        <end position="287"/>
    </location>
</feature>
<proteinExistence type="inferred from homology"/>
<organism evidence="6 7">
    <name type="scientific">Penicillium cosmopolitanum</name>
    <dbReference type="NCBI Taxonomy" id="1131564"/>
    <lineage>
        <taxon>Eukaryota</taxon>
        <taxon>Fungi</taxon>
        <taxon>Dikarya</taxon>
        <taxon>Ascomycota</taxon>
        <taxon>Pezizomycotina</taxon>
        <taxon>Eurotiomycetes</taxon>
        <taxon>Eurotiomycetidae</taxon>
        <taxon>Eurotiales</taxon>
        <taxon>Aspergillaceae</taxon>
        <taxon>Penicillium</taxon>
    </lineage>
</organism>
<dbReference type="SUPFAM" id="SSF54637">
    <property type="entry name" value="Thioesterase/thiol ester dehydrase-isomerase"/>
    <property type="match status" value="2"/>
</dbReference>
<reference evidence="6" key="1">
    <citation type="submission" date="2022-12" db="EMBL/GenBank/DDBJ databases">
        <authorList>
            <person name="Petersen C."/>
        </authorList>
    </citation>
    <scope>NUCLEOTIDE SEQUENCE</scope>
    <source>
        <strain evidence="6">IBT 29677</strain>
    </source>
</reference>
<comment type="caution">
    <text evidence="6">The sequence shown here is derived from an EMBL/GenBank/DDBJ whole genome shotgun (WGS) entry which is preliminary data.</text>
</comment>
<dbReference type="Proteomes" id="UP001147747">
    <property type="component" value="Unassembled WGS sequence"/>
</dbReference>
<dbReference type="PANTHER" id="PTHR11066:SF34">
    <property type="entry name" value="ACYL-COENZYME A THIOESTERASE 8"/>
    <property type="match status" value="1"/>
</dbReference>
<dbReference type="GO" id="GO:0005782">
    <property type="term" value="C:peroxisomal matrix"/>
    <property type="evidence" value="ECO:0007669"/>
    <property type="project" value="UniProtKB-SubCell"/>
</dbReference>
<dbReference type="InterPro" id="IPR049450">
    <property type="entry name" value="ACOT8-like_C"/>
</dbReference>
<reference evidence="6" key="2">
    <citation type="journal article" date="2023" name="IMA Fungus">
        <title>Comparative genomic study of the Penicillium genus elucidates a diverse pangenome and 15 lateral gene transfer events.</title>
        <authorList>
            <person name="Petersen C."/>
            <person name="Sorensen T."/>
            <person name="Nielsen M.R."/>
            <person name="Sondergaard T.E."/>
            <person name="Sorensen J.L."/>
            <person name="Fitzpatrick D.A."/>
            <person name="Frisvad J.C."/>
            <person name="Nielsen K.L."/>
        </authorList>
    </citation>
    <scope>NUCLEOTIDE SEQUENCE</scope>
    <source>
        <strain evidence="6">IBT 29677</strain>
    </source>
</reference>
<keyword evidence="2" id="KW-0378">Hydrolase</keyword>
<dbReference type="RefSeq" id="XP_056493976.1">
    <property type="nucleotide sequence ID" value="XM_056625394.1"/>
</dbReference>
<dbReference type="CDD" id="cd03444">
    <property type="entry name" value="Thioesterase_II_repeat1"/>
    <property type="match status" value="1"/>
</dbReference>
<dbReference type="InterPro" id="IPR042171">
    <property type="entry name" value="Acyl-CoA_hotdog"/>
</dbReference>
<feature type="compositionally biased region" description="Basic and acidic residues" evidence="3">
    <location>
        <begin position="237"/>
        <end position="257"/>
    </location>
</feature>
<evidence type="ECO:0000256" key="3">
    <source>
        <dbReference type="SAM" id="MobiDB-lite"/>
    </source>
</evidence>